<name>A0A5M6I5K9_9PROT</name>
<dbReference type="AlphaFoldDB" id="A0A5M6I5K9"/>
<feature type="domain" description="HAMP" evidence="12">
    <location>
        <begin position="211"/>
        <end position="264"/>
    </location>
</feature>
<dbReference type="PROSITE" id="PS50885">
    <property type="entry name" value="HAMP"/>
    <property type="match status" value="1"/>
</dbReference>
<dbReference type="EMBL" id="VWPJ01000036">
    <property type="protein sequence ID" value="KAA5603482.1"/>
    <property type="molecule type" value="Genomic_DNA"/>
</dbReference>
<evidence type="ECO:0000259" key="12">
    <source>
        <dbReference type="PROSITE" id="PS50885"/>
    </source>
</evidence>
<dbReference type="PANTHER" id="PTHR32089">
    <property type="entry name" value="METHYL-ACCEPTING CHEMOTAXIS PROTEIN MCPB"/>
    <property type="match status" value="1"/>
</dbReference>
<feature type="region of interest" description="Disordered" evidence="9">
    <location>
        <begin position="502"/>
        <end position="529"/>
    </location>
</feature>
<evidence type="ECO:0000256" key="9">
    <source>
        <dbReference type="SAM" id="MobiDB-lite"/>
    </source>
</evidence>
<dbReference type="SMART" id="SM00304">
    <property type="entry name" value="HAMP"/>
    <property type="match status" value="1"/>
</dbReference>
<evidence type="ECO:0000256" key="6">
    <source>
        <dbReference type="ARBA" id="ARBA00023224"/>
    </source>
</evidence>
<keyword evidence="4 10" id="KW-1133">Transmembrane helix</keyword>
<keyword evidence="14" id="KW-1185">Reference proteome</keyword>
<evidence type="ECO:0000313" key="14">
    <source>
        <dbReference type="Proteomes" id="UP000324065"/>
    </source>
</evidence>
<feature type="domain" description="Methyl-accepting transducer" evidence="11">
    <location>
        <begin position="304"/>
        <end position="540"/>
    </location>
</feature>
<dbReference type="Pfam" id="PF17200">
    <property type="entry name" value="sCache_2"/>
    <property type="match status" value="1"/>
</dbReference>
<keyword evidence="3 10" id="KW-0812">Transmembrane</keyword>
<reference evidence="13 14" key="1">
    <citation type="submission" date="2019-09" db="EMBL/GenBank/DDBJ databases">
        <title>Genome sequence of Roseospira marina, one of the more divergent members of the non-sulfur purple photosynthetic bacterial family, the Rhodospirillaceae.</title>
        <authorList>
            <person name="Meyer T."/>
            <person name="Kyndt J."/>
        </authorList>
    </citation>
    <scope>NUCLEOTIDE SEQUENCE [LARGE SCALE GENOMIC DNA]</scope>
    <source>
        <strain evidence="13 14">DSM 15113</strain>
    </source>
</reference>
<accession>A0A5M6I5K9</accession>
<dbReference type="RefSeq" id="WP_150064176.1">
    <property type="nucleotide sequence ID" value="NZ_JACHII010000034.1"/>
</dbReference>
<dbReference type="GO" id="GO:0007165">
    <property type="term" value="P:signal transduction"/>
    <property type="evidence" value="ECO:0007669"/>
    <property type="project" value="UniProtKB-KW"/>
</dbReference>
<evidence type="ECO:0000256" key="10">
    <source>
        <dbReference type="SAM" id="Phobius"/>
    </source>
</evidence>
<evidence type="ECO:0000256" key="4">
    <source>
        <dbReference type="ARBA" id="ARBA00022989"/>
    </source>
</evidence>
<dbReference type="Gene3D" id="3.30.450.20">
    <property type="entry name" value="PAS domain"/>
    <property type="match status" value="1"/>
</dbReference>
<dbReference type="InterPro" id="IPR004090">
    <property type="entry name" value="Chemotax_Me-accpt_rcpt"/>
</dbReference>
<keyword evidence="6 8" id="KW-0807">Transducer</keyword>
<evidence type="ECO:0000256" key="5">
    <source>
        <dbReference type="ARBA" id="ARBA00023136"/>
    </source>
</evidence>
<dbReference type="PROSITE" id="PS50111">
    <property type="entry name" value="CHEMOTAXIS_TRANSDUC_2"/>
    <property type="match status" value="1"/>
</dbReference>
<dbReference type="GO" id="GO:0004888">
    <property type="term" value="F:transmembrane signaling receptor activity"/>
    <property type="evidence" value="ECO:0007669"/>
    <property type="project" value="InterPro"/>
</dbReference>
<dbReference type="Gene3D" id="1.10.287.950">
    <property type="entry name" value="Methyl-accepting chemotaxis protein"/>
    <property type="match status" value="1"/>
</dbReference>
<dbReference type="InterPro" id="IPR033480">
    <property type="entry name" value="sCache_2"/>
</dbReference>
<dbReference type="Proteomes" id="UP000324065">
    <property type="component" value="Unassembled WGS sequence"/>
</dbReference>
<comment type="subcellular location">
    <subcellularLocation>
        <location evidence="1">Cell membrane</location>
        <topology evidence="1">Multi-pass membrane protein</topology>
    </subcellularLocation>
</comment>
<evidence type="ECO:0000256" key="2">
    <source>
        <dbReference type="ARBA" id="ARBA00022475"/>
    </source>
</evidence>
<dbReference type="Pfam" id="PF00672">
    <property type="entry name" value="HAMP"/>
    <property type="match status" value="1"/>
</dbReference>
<gene>
    <name evidence="13" type="ORF">F1188_19765</name>
</gene>
<dbReference type="SUPFAM" id="SSF58104">
    <property type="entry name" value="Methyl-accepting chemotaxis protein (MCP) signaling domain"/>
    <property type="match status" value="1"/>
</dbReference>
<evidence type="ECO:0000259" key="11">
    <source>
        <dbReference type="PROSITE" id="PS50111"/>
    </source>
</evidence>
<proteinExistence type="inferred from homology"/>
<dbReference type="GO" id="GO:0005886">
    <property type="term" value="C:plasma membrane"/>
    <property type="evidence" value="ECO:0007669"/>
    <property type="project" value="UniProtKB-SubCell"/>
</dbReference>
<dbReference type="PANTHER" id="PTHR32089:SF112">
    <property type="entry name" value="LYSOZYME-LIKE PROTEIN-RELATED"/>
    <property type="match status" value="1"/>
</dbReference>
<feature type="transmembrane region" description="Helical" evidence="10">
    <location>
        <begin position="184"/>
        <end position="209"/>
    </location>
</feature>
<dbReference type="Gene3D" id="6.10.340.10">
    <property type="match status" value="1"/>
</dbReference>
<evidence type="ECO:0000313" key="13">
    <source>
        <dbReference type="EMBL" id="KAA5603482.1"/>
    </source>
</evidence>
<protein>
    <submittedName>
        <fullName evidence="13">HAMP domain-containing protein</fullName>
    </submittedName>
</protein>
<evidence type="ECO:0000256" key="7">
    <source>
        <dbReference type="ARBA" id="ARBA00029447"/>
    </source>
</evidence>
<organism evidence="13 14">
    <name type="scientific">Roseospira marina</name>
    <dbReference type="NCBI Taxonomy" id="140057"/>
    <lineage>
        <taxon>Bacteria</taxon>
        <taxon>Pseudomonadati</taxon>
        <taxon>Pseudomonadota</taxon>
        <taxon>Alphaproteobacteria</taxon>
        <taxon>Rhodospirillales</taxon>
        <taxon>Rhodospirillaceae</taxon>
        <taxon>Roseospira</taxon>
    </lineage>
</organism>
<evidence type="ECO:0000256" key="1">
    <source>
        <dbReference type="ARBA" id="ARBA00004651"/>
    </source>
</evidence>
<dbReference type="OrthoDB" id="7260004at2"/>
<dbReference type="InterPro" id="IPR003660">
    <property type="entry name" value="HAMP_dom"/>
</dbReference>
<evidence type="ECO:0000256" key="8">
    <source>
        <dbReference type="PROSITE-ProRule" id="PRU00284"/>
    </source>
</evidence>
<keyword evidence="2" id="KW-1003">Cell membrane</keyword>
<dbReference type="SMART" id="SM01049">
    <property type="entry name" value="Cache_2"/>
    <property type="match status" value="1"/>
</dbReference>
<keyword evidence="5 10" id="KW-0472">Membrane</keyword>
<dbReference type="SMART" id="SM00283">
    <property type="entry name" value="MA"/>
    <property type="match status" value="1"/>
</dbReference>
<dbReference type="GO" id="GO:0006935">
    <property type="term" value="P:chemotaxis"/>
    <property type="evidence" value="ECO:0007669"/>
    <property type="project" value="InterPro"/>
</dbReference>
<comment type="caution">
    <text evidence="13">The sequence shown here is derived from an EMBL/GenBank/DDBJ whole genome shotgun (WGS) entry which is preliminary data.</text>
</comment>
<comment type="similarity">
    <text evidence="7">Belongs to the methyl-accepting chemotaxis (MCP) protein family.</text>
</comment>
<feature type="compositionally biased region" description="Polar residues" evidence="9">
    <location>
        <begin position="502"/>
        <end position="511"/>
    </location>
</feature>
<dbReference type="Pfam" id="PF00015">
    <property type="entry name" value="MCPsignal"/>
    <property type="match status" value="1"/>
</dbReference>
<evidence type="ECO:0000256" key="3">
    <source>
        <dbReference type="ARBA" id="ARBA00022692"/>
    </source>
</evidence>
<sequence length="560" mass="59351">MPRFSTRTKIMAIPVLAVVAVLALVAVSGVLITEQIEKLHRVQIRTVTEATVTMLEALHSDVERGELTEAQAKTIAKDILRTIRFAGQEYFYTYDYDGKLVAHPHQPELEGTYTLRDKAIDANGVAIIPKLVAAARAGGGFVSFDWPKPPDNAVAPKLGYAQGFGPWQWMVGTGIYVDDVDRDIWFALGELSLIALVLLAVTAAVGLTVSNQISRRIRRQADRVLALANGDVDSPIEDTDTGDELSEIAQATAVFRTNILENEALTKEREAARHRREEQGRKTADLTRTFDGTVSERLHTVDTAIRTLNTTAQTLSDNADQNSRDATSVAAASGQAAASVDAVAAAVSELKASIAEIGRQMHQARVAAESASSQADQTNATVKGLSESSARIGDVVRLINDIASQTNLLALNATIEAARAGEAGKGFAVVANEVKSLANQTAHATDEITAQISAVQSASGAAVGAITGIADEIAAITQIATEIAAMMEQQAAATQEITRSVESAASGTRDITASIDEVRRTSGETESASRQVLSAARSLANDMAGLRDEVTHFLEGVRAG</sequence>
<dbReference type="PRINTS" id="PR00260">
    <property type="entry name" value="CHEMTRNSDUCR"/>
</dbReference>
<dbReference type="InterPro" id="IPR004089">
    <property type="entry name" value="MCPsignal_dom"/>
</dbReference>